<organism evidence="4 5">
    <name type="scientific">Pectobacterium phage vB_PatP_CB1</name>
    <dbReference type="NCBI Taxonomy" id="1958917"/>
    <lineage>
        <taxon>Viruses</taxon>
        <taxon>Duplodnaviria</taxon>
        <taxon>Heunggongvirae</taxon>
        <taxon>Uroviricota</taxon>
        <taxon>Caudoviricetes</taxon>
        <taxon>Schitoviridae</taxon>
        <taxon>Cbunavirus</taxon>
        <taxon>Cbunavirus CB1</taxon>
    </lineage>
</organism>
<reference evidence="4 5" key="1">
    <citation type="submission" date="2017-01" db="EMBL/GenBank/DDBJ databases">
        <title>Isolation and charaterisation of Pectobacterium phages.</title>
        <authorList>
            <person name="Buttimer C.T.H."/>
            <person name="Lucid A."/>
            <person name="Coffey A."/>
        </authorList>
    </citation>
    <scope>NUCLEOTIDE SEQUENCE [LARGE SCALE GENOMIC DNA]</scope>
</reference>
<proteinExistence type="predicted"/>
<dbReference type="PRINTS" id="PR00868">
    <property type="entry name" value="DNAPOLI"/>
</dbReference>
<dbReference type="InterPro" id="IPR036397">
    <property type="entry name" value="RNaseH_sf"/>
</dbReference>
<dbReference type="EMBL" id="KY514264">
    <property type="protein sequence ID" value="ARB11773.1"/>
    <property type="molecule type" value="Genomic_DNA"/>
</dbReference>
<protein>
    <submittedName>
        <fullName evidence="4">DNA polymerase</fullName>
    </submittedName>
</protein>
<gene>
    <name evidence="4" type="ORF">CB1_46</name>
</gene>
<dbReference type="InterPro" id="IPR001098">
    <property type="entry name" value="DNA-dir_DNA_pol_A_palm_dom"/>
</dbReference>
<dbReference type="GO" id="GO:0003677">
    <property type="term" value="F:DNA binding"/>
    <property type="evidence" value="ECO:0007669"/>
    <property type="project" value="InterPro"/>
</dbReference>
<dbReference type="Pfam" id="PF00476">
    <property type="entry name" value="DNA_pol_A"/>
    <property type="match status" value="1"/>
</dbReference>
<evidence type="ECO:0000259" key="3">
    <source>
        <dbReference type="SMART" id="SM00482"/>
    </source>
</evidence>
<evidence type="ECO:0000256" key="2">
    <source>
        <dbReference type="ARBA" id="ARBA00023109"/>
    </source>
</evidence>
<dbReference type="InterPro" id="IPR012337">
    <property type="entry name" value="RNaseH-like_sf"/>
</dbReference>
<keyword evidence="5" id="KW-1185">Reference proteome</keyword>
<name>A0A2P0PAP9_9CAUD</name>
<dbReference type="SUPFAM" id="SSF56672">
    <property type="entry name" value="DNA/RNA polymerases"/>
    <property type="match status" value="1"/>
</dbReference>
<evidence type="ECO:0000313" key="4">
    <source>
        <dbReference type="EMBL" id="ARB11773.1"/>
    </source>
</evidence>
<sequence length="903" mass="101862">MKHIIYATRPAYETAILIKEAALMPSEIKRFYVDPLEADGYASENLVVFTLDYQPNNKAPVGHIKKYLEQLLPALKKLQTKHVYCADSNYFKVLTKNTKAEAQLGYMLPCAWPGYEDIQITLGVNYQALTYNPAQSEKLDLSIKTLASSLKGSYQALGADILKWAFYPITDNEIDKAFAEIMKWPEVAVDLETFSLHPFKAGIGTIAFSKDTTGGIGMRCDMIQQNGENTRIFNPYFRHKLKKFFEAYEGKVTYHHGGYDIKVLIYNLYMADPLDNAGLLEGLEVLTKNIDDTKLIAYLATNSTAGNELGLKTLAHEFAGNWAKDDIKNILAIPLPELLQYNVIDTMSTMYVKEKYYPIMVRDGQLKIYKEQFLPSLKTILQIELTGMPMIPAKIAEARQKLEKGLNAAIQLMRGTRFVKEAERIIQTNAMIAANAKLKTKQHPLEHFKDMHFNPGSNQQVGILLYDVMQLPVIERTKTKQPSAASDTIDKLEFHAKTEEAKALLRALIDYNKVSKILSSFIPAFEAGFDKGNGRWYLHGSFNLGGALSGRLSSSDPNLQNLPSGSTFGKLIKYCFSAPDGWLFAGADFNALEDRINALLTQDPNKIKVFTDGYDPHSMRTYAYWPEKFTHLPNTVEGVNRIQEEFKAERRDSKPVSFALQYLGTWLTLVKNCGFSKEEAQRIEENFHKLYEVSGEWVQGKIADATKVGYGTGAFGLRIRTPLLHRSVLKSSRTLREAEAEGRSLGNAVSGQSYGLLTNRAVNAFMQKVWASPFRNDILPVALIHDAIYLLIRRNPAAIKFANAHLIEEMAWKGLPEIADPRVPLPANLDIYYPNWATPITLDNNLSEEGIKSAIHDELYFRRRCEWAELGKYTCPKPVVDTSKWKPKDWVKYVDAHGTWTGA</sequence>
<feature type="domain" description="DNA-directed DNA polymerase family A palm" evidence="3">
    <location>
        <begin position="569"/>
        <end position="796"/>
    </location>
</feature>
<dbReference type="Gene3D" id="1.10.150.20">
    <property type="entry name" value="5' to 3' exonuclease, C-terminal subdomain"/>
    <property type="match status" value="1"/>
</dbReference>
<dbReference type="GO" id="GO:0006261">
    <property type="term" value="P:DNA-templated DNA replication"/>
    <property type="evidence" value="ECO:0007669"/>
    <property type="project" value="InterPro"/>
</dbReference>
<accession>A0A2P0PAP9</accession>
<dbReference type="SUPFAM" id="SSF53098">
    <property type="entry name" value="Ribonuclease H-like"/>
    <property type="match status" value="1"/>
</dbReference>
<dbReference type="GO" id="GO:0039693">
    <property type="term" value="P:viral DNA genome replication"/>
    <property type="evidence" value="ECO:0007669"/>
    <property type="project" value="UniProtKB-KW"/>
</dbReference>
<dbReference type="Gene3D" id="3.30.420.10">
    <property type="entry name" value="Ribonuclease H-like superfamily/Ribonuclease H"/>
    <property type="match status" value="1"/>
</dbReference>
<keyword evidence="2" id="KW-1194">Viral DNA replication</keyword>
<evidence type="ECO:0000256" key="1">
    <source>
        <dbReference type="ARBA" id="ARBA00022705"/>
    </source>
</evidence>
<evidence type="ECO:0000313" key="5">
    <source>
        <dbReference type="Proteomes" id="UP000240218"/>
    </source>
</evidence>
<dbReference type="Proteomes" id="UP000240218">
    <property type="component" value="Segment"/>
</dbReference>
<dbReference type="Gene3D" id="1.20.1060.10">
    <property type="entry name" value="Taq DNA Polymerase, Chain T, domain 4"/>
    <property type="match status" value="1"/>
</dbReference>
<dbReference type="GO" id="GO:0003887">
    <property type="term" value="F:DNA-directed DNA polymerase activity"/>
    <property type="evidence" value="ECO:0007669"/>
    <property type="project" value="InterPro"/>
</dbReference>
<dbReference type="PANTHER" id="PTHR10133:SF27">
    <property type="entry name" value="DNA POLYMERASE NU"/>
    <property type="match status" value="1"/>
</dbReference>
<dbReference type="InterPro" id="IPR002298">
    <property type="entry name" value="DNA_polymerase_A"/>
</dbReference>
<dbReference type="InterPro" id="IPR043502">
    <property type="entry name" value="DNA/RNA_pol_sf"/>
</dbReference>
<dbReference type="Gene3D" id="3.30.70.370">
    <property type="match status" value="1"/>
</dbReference>
<dbReference type="GO" id="GO:0006302">
    <property type="term" value="P:double-strand break repair"/>
    <property type="evidence" value="ECO:0007669"/>
    <property type="project" value="TreeGrafter"/>
</dbReference>
<dbReference type="SMART" id="SM00482">
    <property type="entry name" value="POLAc"/>
    <property type="match status" value="1"/>
</dbReference>
<keyword evidence="1" id="KW-0235">DNA replication</keyword>
<dbReference type="PANTHER" id="PTHR10133">
    <property type="entry name" value="DNA POLYMERASE I"/>
    <property type="match status" value="1"/>
</dbReference>